<dbReference type="EC" id="2.1.1.80" evidence="5"/>
<evidence type="ECO:0000256" key="3">
    <source>
        <dbReference type="ARBA" id="ARBA00022679"/>
    </source>
</evidence>
<keyword evidence="8" id="KW-1185">Reference proteome</keyword>
<protein>
    <recommendedName>
        <fullName evidence="5">Chemotaxis protein methyltransferase</fullName>
        <ecNumber evidence="5">2.1.1.80</ecNumber>
    </recommendedName>
</protein>
<dbReference type="PROSITE" id="PS50123">
    <property type="entry name" value="CHER"/>
    <property type="match status" value="1"/>
</dbReference>
<proteinExistence type="predicted"/>
<evidence type="ECO:0000256" key="5">
    <source>
        <dbReference type="PIRNR" id="PIRNR000410"/>
    </source>
</evidence>
<dbReference type="Pfam" id="PF01739">
    <property type="entry name" value="CheR"/>
    <property type="match status" value="1"/>
</dbReference>
<name>A0ABT5IZV1_9NEIS</name>
<dbReference type="InterPro" id="IPR029063">
    <property type="entry name" value="SAM-dependent_MTases_sf"/>
</dbReference>
<dbReference type="Pfam" id="PF03705">
    <property type="entry name" value="CheR_N"/>
    <property type="match status" value="1"/>
</dbReference>
<dbReference type="InterPro" id="IPR050903">
    <property type="entry name" value="Bact_Chemotaxis_MeTrfase"/>
</dbReference>
<dbReference type="SUPFAM" id="SSF47757">
    <property type="entry name" value="Chemotaxis receptor methyltransferase CheR, N-terminal domain"/>
    <property type="match status" value="1"/>
</dbReference>
<accession>A0ABT5IZV1</accession>
<comment type="function">
    <text evidence="5">Methylation of the membrane-bound methyl-accepting chemotaxis proteins (MCP) to form gamma-glutamyl methyl ester residues in MCP.</text>
</comment>
<dbReference type="InterPro" id="IPR022641">
    <property type="entry name" value="CheR_N"/>
</dbReference>
<comment type="catalytic activity">
    <reaction evidence="1 5">
        <text>L-glutamyl-[protein] + S-adenosyl-L-methionine = [protein]-L-glutamate 5-O-methyl ester + S-adenosyl-L-homocysteine</text>
        <dbReference type="Rhea" id="RHEA:24452"/>
        <dbReference type="Rhea" id="RHEA-COMP:10208"/>
        <dbReference type="Rhea" id="RHEA-COMP:10311"/>
        <dbReference type="ChEBI" id="CHEBI:29973"/>
        <dbReference type="ChEBI" id="CHEBI:57856"/>
        <dbReference type="ChEBI" id="CHEBI:59789"/>
        <dbReference type="ChEBI" id="CHEBI:82795"/>
        <dbReference type="EC" id="2.1.1.80"/>
    </reaction>
</comment>
<reference evidence="7 8" key="1">
    <citation type="submission" date="2023-01" db="EMBL/GenBank/DDBJ databases">
        <title>Novel species of the genus Vogesella isolated from rivers.</title>
        <authorList>
            <person name="Lu H."/>
        </authorList>
    </citation>
    <scope>NUCLEOTIDE SEQUENCE [LARGE SCALE GENOMIC DNA]</scope>
    <source>
        <strain evidence="7 8">DC21W</strain>
    </source>
</reference>
<dbReference type="InterPro" id="IPR026024">
    <property type="entry name" value="Chemotaxis_MeTrfase_CheR"/>
</dbReference>
<dbReference type="InterPro" id="IPR000780">
    <property type="entry name" value="CheR_MeTrfase"/>
</dbReference>
<dbReference type="Gene3D" id="3.40.50.150">
    <property type="entry name" value="Vaccinia Virus protein VP39"/>
    <property type="match status" value="1"/>
</dbReference>
<dbReference type="Proteomes" id="UP001219956">
    <property type="component" value="Unassembled WGS sequence"/>
</dbReference>
<dbReference type="Gene3D" id="1.10.155.10">
    <property type="entry name" value="Chemotaxis receptor methyltransferase CheR, N-terminal domain"/>
    <property type="match status" value="1"/>
</dbReference>
<dbReference type="SUPFAM" id="SSF53335">
    <property type="entry name" value="S-adenosyl-L-methionine-dependent methyltransferases"/>
    <property type="match status" value="1"/>
</dbReference>
<evidence type="ECO:0000313" key="8">
    <source>
        <dbReference type="Proteomes" id="UP001219956"/>
    </source>
</evidence>
<dbReference type="PRINTS" id="PR00996">
    <property type="entry name" value="CHERMTFRASE"/>
</dbReference>
<dbReference type="PANTHER" id="PTHR24422:SF26">
    <property type="entry name" value="CHEMOTAXIS PROTEIN METHYLTRANSFERASE"/>
    <property type="match status" value="1"/>
</dbReference>
<dbReference type="PIRSF" id="PIRSF000410">
    <property type="entry name" value="CheR"/>
    <property type="match status" value="1"/>
</dbReference>
<dbReference type="InterPro" id="IPR036804">
    <property type="entry name" value="CheR_N_sf"/>
</dbReference>
<keyword evidence="4 5" id="KW-0949">S-adenosyl-L-methionine</keyword>
<feature type="domain" description="CheR-type methyltransferase" evidence="6">
    <location>
        <begin position="1"/>
        <end position="266"/>
    </location>
</feature>
<gene>
    <name evidence="7" type="ORF">PQU95_12805</name>
</gene>
<evidence type="ECO:0000259" key="6">
    <source>
        <dbReference type="PROSITE" id="PS50123"/>
    </source>
</evidence>
<sequence length="266" mass="30252">MQLSDATFSRFAVWMKAQTGVHFPIGKKTLVHQRLTRRLAARNVATFEAYFRMLQDPAELTEREAAIDLLTTHETFFFREPKHFHWLEAQLRQHPVAGTLRIWSAASSSGEEVWSIAMLLADIRGLDGDWTLMGSDISQGVLARAEKGHYALQRCEGMPPDYLRRFCLKGVRQHAGTFMVCKELRRKVNFQLINLDKDLPTIGPYHVIFLRNVLIYFDAATKLQVVQRVLGRLSVGGFLLVSHSESLHGLPLPIQLVAPGIYRKLS</sequence>
<keyword evidence="2 5" id="KW-0489">Methyltransferase</keyword>
<dbReference type="PANTHER" id="PTHR24422">
    <property type="entry name" value="CHEMOTAXIS PROTEIN METHYLTRANSFERASE"/>
    <property type="match status" value="1"/>
</dbReference>
<organism evidence="7 8">
    <name type="scientific">Vogesella aquatica</name>
    <dbReference type="NCBI Taxonomy" id="2984206"/>
    <lineage>
        <taxon>Bacteria</taxon>
        <taxon>Pseudomonadati</taxon>
        <taxon>Pseudomonadota</taxon>
        <taxon>Betaproteobacteria</taxon>
        <taxon>Neisseriales</taxon>
        <taxon>Chromobacteriaceae</taxon>
        <taxon>Vogesella</taxon>
    </lineage>
</organism>
<evidence type="ECO:0000256" key="2">
    <source>
        <dbReference type="ARBA" id="ARBA00022603"/>
    </source>
</evidence>
<keyword evidence="3 5" id="KW-0808">Transferase</keyword>
<comment type="caution">
    <text evidence="7">The sequence shown here is derived from an EMBL/GenBank/DDBJ whole genome shotgun (WGS) entry which is preliminary data.</text>
</comment>
<dbReference type="RefSeq" id="WP_272752388.1">
    <property type="nucleotide sequence ID" value="NZ_JAQQLF010000015.1"/>
</dbReference>
<dbReference type="InterPro" id="IPR022642">
    <property type="entry name" value="CheR_C"/>
</dbReference>
<evidence type="ECO:0000256" key="1">
    <source>
        <dbReference type="ARBA" id="ARBA00001541"/>
    </source>
</evidence>
<dbReference type="EMBL" id="JAQQLF010000015">
    <property type="protein sequence ID" value="MDC7718091.1"/>
    <property type="molecule type" value="Genomic_DNA"/>
</dbReference>
<dbReference type="SMART" id="SM00138">
    <property type="entry name" value="MeTrc"/>
    <property type="match status" value="1"/>
</dbReference>
<evidence type="ECO:0000313" key="7">
    <source>
        <dbReference type="EMBL" id="MDC7718091.1"/>
    </source>
</evidence>
<evidence type="ECO:0000256" key="4">
    <source>
        <dbReference type="ARBA" id="ARBA00022691"/>
    </source>
</evidence>